<dbReference type="GO" id="GO:0000793">
    <property type="term" value="C:condensed chromosome"/>
    <property type="evidence" value="ECO:0007669"/>
    <property type="project" value="TreeGrafter"/>
</dbReference>
<dbReference type="PANTHER" id="PTHR46060:SF2">
    <property type="entry name" value="HISTONE-LYSINE N-METHYLTRANSFERASE SETMAR"/>
    <property type="match status" value="1"/>
</dbReference>
<dbReference type="GO" id="GO:0003690">
    <property type="term" value="F:double-stranded DNA binding"/>
    <property type="evidence" value="ECO:0007669"/>
    <property type="project" value="TreeGrafter"/>
</dbReference>
<reference evidence="2" key="1">
    <citation type="submission" date="2016-11" db="UniProtKB">
        <authorList>
            <consortium name="WormBaseParasite"/>
        </authorList>
    </citation>
    <scope>IDENTIFICATION</scope>
</reference>
<dbReference type="Proteomes" id="UP000095283">
    <property type="component" value="Unplaced"/>
</dbReference>
<dbReference type="GO" id="GO:0003697">
    <property type="term" value="F:single-stranded DNA binding"/>
    <property type="evidence" value="ECO:0007669"/>
    <property type="project" value="TreeGrafter"/>
</dbReference>
<proteinExistence type="predicted"/>
<organism evidence="1 2">
    <name type="scientific">Heterorhabditis bacteriophora</name>
    <name type="common">Entomopathogenic nematode worm</name>
    <dbReference type="NCBI Taxonomy" id="37862"/>
    <lineage>
        <taxon>Eukaryota</taxon>
        <taxon>Metazoa</taxon>
        <taxon>Ecdysozoa</taxon>
        <taxon>Nematoda</taxon>
        <taxon>Chromadorea</taxon>
        <taxon>Rhabditida</taxon>
        <taxon>Rhabditina</taxon>
        <taxon>Rhabditomorpha</taxon>
        <taxon>Strongyloidea</taxon>
        <taxon>Heterorhabditidae</taxon>
        <taxon>Heterorhabditis</taxon>
    </lineage>
</organism>
<evidence type="ECO:0000313" key="2">
    <source>
        <dbReference type="WBParaSite" id="Hba_12767"/>
    </source>
</evidence>
<protein>
    <submittedName>
        <fullName evidence="2">Ovule protein</fullName>
    </submittedName>
</protein>
<dbReference type="GO" id="GO:0005634">
    <property type="term" value="C:nucleus"/>
    <property type="evidence" value="ECO:0007669"/>
    <property type="project" value="TreeGrafter"/>
</dbReference>
<dbReference type="GO" id="GO:0042800">
    <property type="term" value="F:histone H3K4 methyltransferase activity"/>
    <property type="evidence" value="ECO:0007669"/>
    <property type="project" value="TreeGrafter"/>
</dbReference>
<dbReference type="PANTHER" id="PTHR46060">
    <property type="entry name" value="MARINER MOS1 TRANSPOSASE-LIKE PROTEIN"/>
    <property type="match status" value="1"/>
</dbReference>
<dbReference type="GO" id="GO:0000014">
    <property type="term" value="F:single-stranded DNA endodeoxyribonuclease activity"/>
    <property type="evidence" value="ECO:0007669"/>
    <property type="project" value="TreeGrafter"/>
</dbReference>
<name>A0A1I7X5R4_HETBA</name>
<dbReference type="GO" id="GO:0035861">
    <property type="term" value="C:site of double-strand break"/>
    <property type="evidence" value="ECO:0007669"/>
    <property type="project" value="TreeGrafter"/>
</dbReference>
<evidence type="ECO:0000313" key="1">
    <source>
        <dbReference type="Proteomes" id="UP000095283"/>
    </source>
</evidence>
<sequence>MRLHNTSLNRSCIKEGQSHCLWYGSRFIRYNFLNPGESSQQKKYCQEIAKVHQEQQRLRPGSVKRKGPFFSMTMPNCISLYSADLSPTDYHSFKHLENFM</sequence>
<dbReference type="GO" id="GO:0044774">
    <property type="term" value="P:mitotic DNA integrity checkpoint signaling"/>
    <property type="evidence" value="ECO:0007669"/>
    <property type="project" value="TreeGrafter"/>
</dbReference>
<dbReference type="GO" id="GO:0006303">
    <property type="term" value="P:double-strand break repair via nonhomologous end joining"/>
    <property type="evidence" value="ECO:0007669"/>
    <property type="project" value="TreeGrafter"/>
</dbReference>
<dbReference type="GO" id="GO:0015074">
    <property type="term" value="P:DNA integration"/>
    <property type="evidence" value="ECO:0007669"/>
    <property type="project" value="TreeGrafter"/>
</dbReference>
<dbReference type="InterPro" id="IPR052709">
    <property type="entry name" value="Transposase-MT_Hybrid"/>
</dbReference>
<dbReference type="AlphaFoldDB" id="A0A1I7X5R4"/>
<dbReference type="GO" id="GO:0031297">
    <property type="term" value="P:replication fork processing"/>
    <property type="evidence" value="ECO:0007669"/>
    <property type="project" value="TreeGrafter"/>
</dbReference>
<dbReference type="GO" id="GO:0046975">
    <property type="term" value="F:histone H3K36 methyltransferase activity"/>
    <property type="evidence" value="ECO:0007669"/>
    <property type="project" value="TreeGrafter"/>
</dbReference>
<accession>A0A1I7X5R4</accession>
<keyword evidence="1" id="KW-1185">Reference proteome</keyword>
<dbReference type="GO" id="GO:0044547">
    <property type="term" value="F:DNA topoisomerase binding"/>
    <property type="evidence" value="ECO:0007669"/>
    <property type="project" value="TreeGrafter"/>
</dbReference>
<dbReference type="WBParaSite" id="Hba_12767">
    <property type="protein sequence ID" value="Hba_12767"/>
    <property type="gene ID" value="Hba_12767"/>
</dbReference>
<dbReference type="GO" id="GO:0000729">
    <property type="term" value="P:DNA double-strand break processing"/>
    <property type="evidence" value="ECO:0007669"/>
    <property type="project" value="TreeGrafter"/>
</dbReference>